<dbReference type="PANTHER" id="PTHR47481">
    <property type="match status" value="1"/>
</dbReference>
<keyword evidence="1" id="KW-0808">Transferase</keyword>
<dbReference type="GO" id="GO:0004674">
    <property type="term" value="F:protein serine/threonine kinase activity"/>
    <property type="evidence" value="ECO:0007669"/>
    <property type="project" value="UniProtKB-EC"/>
</dbReference>
<proteinExistence type="predicted"/>
<organism evidence="1">
    <name type="scientific">Davidia involucrata</name>
    <name type="common">Dove tree</name>
    <dbReference type="NCBI Taxonomy" id="16924"/>
    <lineage>
        <taxon>Eukaryota</taxon>
        <taxon>Viridiplantae</taxon>
        <taxon>Streptophyta</taxon>
        <taxon>Embryophyta</taxon>
        <taxon>Tracheophyta</taxon>
        <taxon>Spermatophyta</taxon>
        <taxon>Magnoliopsida</taxon>
        <taxon>eudicotyledons</taxon>
        <taxon>Gunneridae</taxon>
        <taxon>Pentapetalae</taxon>
        <taxon>asterids</taxon>
        <taxon>Cornales</taxon>
        <taxon>Nyssaceae</taxon>
        <taxon>Davidia</taxon>
    </lineage>
</organism>
<evidence type="ECO:0000313" key="1">
    <source>
        <dbReference type="EMBL" id="MPA79086.1"/>
    </source>
</evidence>
<dbReference type="AlphaFoldDB" id="A0A5B7CG38"/>
<name>A0A5B7CG38_DAVIN</name>
<gene>
    <name evidence="1" type="ORF">Din_048527</name>
</gene>
<protein>
    <submittedName>
        <fullName evidence="1">Putative retrovirus-related Pol polyprotein</fullName>
        <ecNumber evidence="1">2.7.11.1</ecNumber>
    </submittedName>
</protein>
<dbReference type="EC" id="2.7.11.1" evidence="1"/>
<sequence>MATIQNSNSSSSSTLHSSQSPIYLLSSICNLITLRLDSTNFVPRKFQITAILKAHSLMGYIDGSYTCPTQFLIDERGRVATTENPDFHKWITHDQALMNLLNATLYSSALSHVIGYTTSKEVWQALV</sequence>
<accession>A0A5B7CG38</accession>
<reference evidence="1" key="1">
    <citation type="submission" date="2019-08" db="EMBL/GenBank/DDBJ databases">
        <title>Reference gene set and small RNA set construction with multiple tissues from Davidia involucrata Baill.</title>
        <authorList>
            <person name="Yang H."/>
            <person name="Zhou C."/>
            <person name="Li G."/>
            <person name="Wang J."/>
            <person name="Gao P."/>
            <person name="Wang M."/>
            <person name="Wang R."/>
            <person name="Zhao Y."/>
        </authorList>
    </citation>
    <scope>NUCLEOTIDE SEQUENCE</scope>
    <source>
        <tissue evidence="1">Mixed with DoveR01_LX</tissue>
    </source>
</reference>
<dbReference type="PANTHER" id="PTHR47481:SF22">
    <property type="entry name" value="RETROTRANSPOSON GAG DOMAIN-CONTAINING PROTEIN"/>
    <property type="match status" value="1"/>
</dbReference>
<dbReference type="EMBL" id="GHES01048527">
    <property type="protein sequence ID" value="MPA79086.1"/>
    <property type="molecule type" value="Transcribed_RNA"/>
</dbReference>